<reference evidence="1" key="1">
    <citation type="journal article" date="2020" name="Nature">
        <title>Giant virus diversity and host interactions through global metagenomics.</title>
        <authorList>
            <person name="Schulz F."/>
            <person name="Roux S."/>
            <person name="Paez-Espino D."/>
            <person name="Jungbluth S."/>
            <person name="Walsh D.A."/>
            <person name="Denef V.J."/>
            <person name="McMahon K.D."/>
            <person name="Konstantinidis K.T."/>
            <person name="Eloe-Fadrosh E.A."/>
            <person name="Kyrpides N.C."/>
            <person name="Woyke T."/>
        </authorList>
    </citation>
    <scope>NUCLEOTIDE SEQUENCE</scope>
    <source>
        <strain evidence="1">GVMAG-M-3300023184-68</strain>
    </source>
</reference>
<evidence type="ECO:0000313" key="1">
    <source>
        <dbReference type="EMBL" id="QHT90452.1"/>
    </source>
</evidence>
<dbReference type="AlphaFoldDB" id="A0A6C0IC76"/>
<name>A0A6C0IC76_9ZZZZ</name>
<sequence length="205" mass="24357">MSYFWIHPPTNIRYYSDSDDSNGDESSIIHSSTSSVDEFSEYLIDSDSDDEISDRIYNDDEHTIEAVKTNGSYYLGCVCNCLLFEMAVSSRIFYKYTYRQIRDYMNQYSASSCCRLYRKPILDIIVLDIQNDVYNAVLKTIWLRLVQRHWKKTFKQKQDVLKLRKSWENQRHFQLRGRYITGSNYVPSLRGMMAHYLSNDIKYSN</sequence>
<protein>
    <submittedName>
        <fullName evidence="1">Uncharacterized protein</fullName>
    </submittedName>
</protein>
<organism evidence="1">
    <name type="scientific">viral metagenome</name>
    <dbReference type="NCBI Taxonomy" id="1070528"/>
    <lineage>
        <taxon>unclassified sequences</taxon>
        <taxon>metagenomes</taxon>
        <taxon>organismal metagenomes</taxon>
    </lineage>
</organism>
<dbReference type="EMBL" id="MN740154">
    <property type="protein sequence ID" value="QHT90452.1"/>
    <property type="molecule type" value="Genomic_DNA"/>
</dbReference>
<proteinExistence type="predicted"/>
<accession>A0A6C0IC76</accession>